<dbReference type="AlphaFoldDB" id="A0A3M7SNM6"/>
<dbReference type="OrthoDB" id="10493605at2759"/>
<reference evidence="1 2" key="1">
    <citation type="journal article" date="2018" name="Sci. Rep.">
        <title>Genomic signatures of local adaptation to the degree of environmental predictability in rotifers.</title>
        <authorList>
            <person name="Franch-Gras L."/>
            <person name="Hahn C."/>
            <person name="Garcia-Roger E.M."/>
            <person name="Carmona M.J."/>
            <person name="Serra M."/>
            <person name="Gomez A."/>
        </authorList>
    </citation>
    <scope>NUCLEOTIDE SEQUENCE [LARGE SCALE GENOMIC DNA]</scope>
    <source>
        <strain evidence="1">HYR1</strain>
    </source>
</reference>
<keyword evidence="2" id="KW-1185">Reference proteome</keyword>
<organism evidence="1 2">
    <name type="scientific">Brachionus plicatilis</name>
    <name type="common">Marine rotifer</name>
    <name type="synonym">Brachionus muelleri</name>
    <dbReference type="NCBI Taxonomy" id="10195"/>
    <lineage>
        <taxon>Eukaryota</taxon>
        <taxon>Metazoa</taxon>
        <taxon>Spiralia</taxon>
        <taxon>Gnathifera</taxon>
        <taxon>Rotifera</taxon>
        <taxon>Eurotatoria</taxon>
        <taxon>Monogononta</taxon>
        <taxon>Pseudotrocha</taxon>
        <taxon>Ploima</taxon>
        <taxon>Brachionidae</taxon>
        <taxon>Brachionus</taxon>
    </lineage>
</organism>
<accession>A0A3M7SNM6</accession>
<name>A0A3M7SNM6_BRAPC</name>
<evidence type="ECO:0000313" key="2">
    <source>
        <dbReference type="Proteomes" id="UP000276133"/>
    </source>
</evidence>
<dbReference type="Proteomes" id="UP000276133">
    <property type="component" value="Unassembled WGS sequence"/>
</dbReference>
<evidence type="ECO:0000313" key="1">
    <source>
        <dbReference type="EMBL" id="RNA37434.1"/>
    </source>
</evidence>
<sequence>MHYRILSRFLSSNLYKQSAMVQTKVTPKIITSLSQPIKKSVDRSDSKSNFMSHLNLIHPISLMDKLDGQQRLTVPGIMIENRKLSTDSQFDIFEQNDNPRDPFGKKENKRLSINELKAPETILSRRSSLRSNLNNFRSENSINRRNSLIHKDNSSKASLRNSFFDLDMNNCSSRIKHHVTSLLSYDAQITMLQMYEELIVSGLSRMNYDSDSLPRIQIALKPHIFGLKTNSLPEMQSGQNEIMESKRLRISYLIEIAMKIIDLIEKSKKRHFSFSKPESIGDIFRLQNDSVSMVSYHTNSIDSLDVYDPLEVFTKWVFLCTNELKN</sequence>
<proteinExistence type="predicted"/>
<protein>
    <submittedName>
        <fullName evidence="1">Uncharacterized protein</fullName>
    </submittedName>
</protein>
<comment type="caution">
    <text evidence="1">The sequence shown here is derived from an EMBL/GenBank/DDBJ whole genome shotgun (WGS) entry which is preliminary data.</text>
</comment>
<gene>
    <name evidence="1" type="ORF">BpHYR1_015831</name>
</gene>
<dbReference type="EMBL" id="REGN01001046">
    <property type="protein sequence ID" value="RNA37434.1"/>
    <property type="molecule type" value="Genomic_DNA"/>
</dbReference>